<keyword evidence="1" id="KW-1003">Cell membrane</keyword>
<keyword evidence="2" id="KW-0732">Signal</keyword>
<gene>
    <name evidence="6" type="ORF">GCM10010251_43800</name>
</gene>
<comment type="caution">
    <text evidence="6">The sequence shown here is derived from an EMBL/GenBank/DDBJ whole genome shotgun (WGS) entry which is preliminary data.</text>
</comment>
<evidence type="ECO:0000256" key="2">
    <source>
        <dbReference type="ARBA" id="ARBA00022729"/>
    </source>
</evidence>
<dbReference type="EMBL" id="BMSX01000010">
    <property type="protein sequence ID" value="GGR23001.1"/>
    <property type="molecule type" value="Genomic_DNA"/>
</dbReference>
<evidence type="ECO:0000256" key="1">
    <source>
        <dbReference type="ARBA" id="ARBA00022475"/>
    </source>
</evidence>
<dbReference type="SUPFAM" id="SSF53850">
    <property type="entry name" value="Periplasmic binding protein-like II"/>
    <property type="match status" value="1"/>
</dbReference>
<proteinExistence type="predicted"/>
<dbReference type="Pfam" id="PF01547">
    <property type="entry name" value="SBP_bac_1"/>
    <property type="match status" value="1"/>
</dbReference>
<dbReference type="InterPro" id="IPR006059">
    <property type="entry name" value="SBP"/>
</dbReference>
<dbReference type="InterPro" id="IPR050490">
    <property type="entry name" value="Bact_solute-bd_prot1"/>
</dbReference>
<dbReference type="CDD" id="cd13583">
    <property type="entry name" value="PBP2_AlgQ_like_4"/>
    <property type="match status" value="1"/>
</dbReference>
<reference evidence="6" key="1">
    <citation type="journal article" date="2014" name="Int. J. Syst. Evol. Microbiol.">
        <title>Complete genome sequence of Corynebacterium casei LMG S-19264T (=DSM 44701T), isolated from a smear-ripened cheese.</title>
        <authorList>
            <consortium name="US DOE Joint Genome Institute (JGI-PGF)"/>
            <person name="Walter F."/>
            <person name="Albersmeier A."/>
            <person name="Kalinowski J."/>
            <person name="Ruckert C."/>
        </authorList>
    </citation>
    <scope>NUCLEOTIDE SEQUENCE</scope>
    <source>
        <strain evidence="6">JCM 4346</strain>
    </source>
</reference>
<dbReference type="PANTHER" id="PTHR43649:SF33">
    <property type="entry name" value="POLYGALACTURONAN_RHAMNOGALACTURONAN-BINDING PROTEIN YTCQ"/>
    <property type="match status" value="1"/>
</dbReference>
<keyword evidence="3" id="KW-0472">Membrane</keyword>
<dbReference type="AlphaFoldDB" id="A0A918FCY0"/>
<evidence type="ECO:0000256" key="3">
    <source>
        <dbReference type="ARBA" id="ARBA00023136"/>
    </source>
</evidence>
<keyword evidence="4" id="KW-0564">Palmitate</keyword>
<evidence type="ECO:0000313" key="7">
    <source>
        <dbReference type="Proteomes" id="UP000658320"/>
    </source>
</evidence>
<reference evidence="6" key="2">
    <citation type="submission" date="2020-09" db="EMBL/GenBank/DDBJ databases">
        <authorList>
            <person name="Sun Q."/>
            <person name="Ohkuma M."/>
        </authorList>
    </citation>
    <scope>NUCLEOTIDE SEQUENCE</scope>
    <source>
        <strain evidence="6">JCM 4346</strain>
    </source>
</reference>
<dbReference type="Gene3D" id="3.40.190.10">
    <property type="entry name" value="Periplasmic binding protein-like II"/>
    <property type="match status" value="2"/>
</dbReference>
<evidence type="ECO:0000313" key="6">
    <source>
        <dbReference type="EMBL" id="GGR23001.1"/>
    </source>
</evidence>
<dbReference type="RefSeq" id="WP_229911089.1">
    <property type="nucleotide sequence ID" value="NZ_BMSX01000010.1"/>
</dbReference>
<protein>
    <submittedName>
        <fullName evidence="6">Sugar ABC transporter substrate-binding protein</fullName>
    </submittedName>
</protein>
<keyword evidence="5" id="KW-0449">Lipoprotein</keyword>
<organism evidence="6 7">
    <name type="scientific">Streptomyces aurantiogriseus</name>
    <dbReference type="NCBI Taxonomy" id="66870"/>
    <lineage>
        <taxon>Bacteria</taxon>
        <taxon>Bacillati</taxon>
        <taxon>Actinomycetota</taxon>
        <taxon>Actinomycetes</taxon>
        <taxon>Kitasatosporales</taxon>
        <taxon>Streptomycetaceae</taxon>
        <taxon>Streptomyces</taxon>
    </lineage>
</organism>
<accession>A0A918FCY0</accession>
<dbReference type="PANTHER" id="PTHR43649">
    <property type="entry name" value="ARABINOSE-BINDING PROTEIN-RELATED"/>
    <property type="match status" value="1"/>
</dbReference>
<dbReference type="Proteomes" id="UP000658320">
    <property type="component" value="Unassembled WGS sequence"/>
</dbReference>
<sequence>MKNAGHKNAGQLSRRQILSAAGFIGLATLTGCGSGDDGGDSKDLSKKQNGAMKEYRAGQQFKAAKPLSFSVLHNNNPVYPPKDSWLFWKELTQRTGITLKPVGVPLSDYEKKRSLLIGAGDAPFLIPKTYHPAEVAFVSSGAVLPVSDYVHLMPNFQDKVRKWKLEPELDSIRQSDGKYYLLPGLHEKVKSGYSLSFRTDVLDRLGLSLPTTWDEVYTVLKAIKAEYPDRYPFTDRWSTNTPYPAAALFSYLGQAFGVRAGWTYDNISWDDKAREFVFTGATDGFRQMLEYLRKLVDEKLMDPESFTQTDDDAVKKLLAEKAFVISANPQELVQNYRYNLEKQVKGARIEMIPVPLGPAGPVVLGGARLENGVMVSSKALKSDSFVAMMQFVDWLWYSDEGQRFAKWGVEGVTYTYADGRYKLKDGISLMGSAPDAPKDLQKDYGFFNGVFTYGGSWALVSSSFSPDEKKFQDVMAQRQELPIGPAHPLQSVEQEQATLWETPLRDHVTQNTLKFVLGKRPLSEWDAYVSELKAKNMDQLVGLHNKAYERYKKENG</sequence>
<evidence type="ECO:0000256" key="5">
    <source>
        <dbReference type="ARBA" id="ARBA00023288"/>
    </source>
</evidence>
<keyword evidence="7" id="KW-1185">Reference proteome</keyword>
<evidence type="ECO:0000256" key="4">
    <source>
        <dbReference type="ARBA" id="ARBA00023139"/>
    </source>
</evidence>
<name>A0A918FCY0_9ACTN</name>
<dbReference type="PROSITE" id="PS51257">
    <property type="entry name" value="PROKAR_LIPOPROTEIN"/>
    <property type="match status" value="1"/>
</dbReference>